<evidence type="ECO:0000313" key="4">
    <source>
        <dbReference type="Proteomes" id="UP001593940"/>
    </source>
</evidence>
<sequence>MIGALGAVSIAAYLLPSFADGPLGRGGHLPEVADPSGGALPDTYSPLAERWQNLPLLALHSSMEVAAGDEVRILTLQAAFERERSSAAAGQLQIAALQEQLANLLEKQEEILILREQLADAEAHERREAGPAIAETERPKSAEDALLKVAALQKELASLSTQVLKAKTMAESERMRAASALAQLESVQQQLAVATALHSDRPEAVSQLRPDDEGTVDEASLNDSGDDSTERASNLSLPALANTVPLIEKRQAQHRRVRPDKRENAIADKPRQATSSGEIKPLAKPGNKSGAAPVRAPEPGVSRLARPRHEPRNQSVRSVGKPAQRVSQPRHMLAQDTQNRGAISLPNDLLPDSRLW</sequence>
<evidence type="ECO:0000256" key="2">
    <source>
        <dbReference type="SAM" id="MobiDB-lite"/>
    </source>
</evidence>
<dbReference type="Proteomes" id="UP001593940">
    <property type="component" value="Unassembled WGS sequence"/>
</dbReference>
<organism evidence="3 4">
    <name type="scientific">Microvirga arabica</name>
    <dbReference type="NCBI Taxonomy" id="1128671"/>
    <lineage>
        <taxon>Bacteria</taxon>
        <taxon>Pseudomonadati</taxon>
        <taxon>Pseudomonadota</taxon>
        <taxon>Alphaproteobacteria</taxon>
        <taxon>Hyphomicrobiales</taxon>
        <taxon>Methylobacteriaceae</taxon>
        <taxon>Microvirga</taxon>
    </lineage>
</organism>
<evidence type="ECO:0000256" key="1">
    <source>
        <dbReference type="SAM" id="Coils"/>
    </source>
</evidence>
<comment type="caution">
    <text evidence="3">The sequence shown here is derived from an EMBL/GenBank/DDBJ whole genome shotgun (WGS) entry which is preliminary data.</text>
</comment>
<feature type="compositionally biased region" description="Basic and acidic residues" evidence="2">
    <location>
        <begin position="260"/>
        <end position="271"/>
    </location>
</feature>
<reference evidence="3 4" key="1">
    <citation type="submission" date="2024-09" db="EMBL/GenBank/DDBJ databases">
        <title>Nodulacao em especies de Leguminosae Basais da Amazonia e Caracterizacao dos Rizobios e Bacterias Associadas aos Nodulos.</title>
        <authorList>
            <person name="Jambeiro I.C.A."/>
            <person name="Lopes I.S."/>
            <person name="Aguiar E.R.G.R."/>
            <person name="Santos A.F.J."/>
            <person name="Dos Santos J.M.F."/>
            <person name="Gross E."/>
        </authorList>
    </citation>
    <scope>NUCLEOTIDE SEQUENCE [LARGE SCALE GENOMIC DNA]</scope>
    <source>
        <strain evidence="3 4">BRUESC1165</strain>
    </source>
</reference>
<name>A0ABV6YG75_9HYPH</name>
<protein>
    <submittedName>
        <fullName evidence="3">Uncharacterized protein</fullName>
    </submittedName>
</protein>
<dbReference type="RefSeq" id="WP_203269740.1">
    <property type="nucleotide sequence ID" value="NZ_JAFBID010000001.1"/>
</dbReference>
<gene>
    <name evidence="3" type="ORF">ACETIH_26995</name>
</gene>
<feature type="region of interest" description="Disordered" evidence="2">
    <location>
        <begin position="199"/>
        <end position="356"/>
    </location>
</feature>
<dbReference type="EMBL" id="JBHOMY010000121">
    <property type="protein sequence ID" value="MFC1460288.1"/>
    <property type="molecule type" value="Genomic_DNA"/>
</dbReference>
<proteinExistence type="predicted"/>
<keyword evidence="4" id="KW-1185">Reference proteome</keyword>
<feature type="coiled-coil region" evidence="1">
    <location>
        <begin position="87"/>
        <end position="190"/>
    </location>
</feature>
<evidence type="ECO:0000313" key="3">
    <source>
        <dbReference type="EMBL" id="MFC1460288.1"/>
    </source>
</evidence>
<keyword evidence="1" id="KW-0175">Coiled coil</keyword>
<accession>A0ABV6YG75</accession>